<dbReference type="PANTHER" id="PTHR28019:SF7">
    <property type="entry name" value="SUR7 PROTEIN"/>
    <property type="match status" value="1"/>
</dbReference>
<keyword evidence="2" id="KW-1133">Transmembrane helix</keyword>
<keyword evidence="4" id="KW-1185">Reference proteome</keyword>
<dbReference type="EMBL" id="PPTA01000005">
    <property type="protein sequence ID" value="TFB03254.1"/>
    <property type="molecule type" value="Genomic_DNA"/>
</dbReference>
<keyword evidence="2" id="KW-0472">Membrane</keyword>
<evidence type="ECO:0000313" key="4">
    <source>
        <dbReference type="Proteomes" id="UP001642720"/>
    </source>
</evidence>
<feature type="transmembrane region" description="Helical" evidence="2">
    <location>
        <begin position="230"/>
        <end position="257"/>
    </location>
</feature>
<dbReference type="InterPro" id="IPR009571">
    <property type="entry name" value="SUR7/Rim9-like_fungi"/>
</dbReference>
<dbReference type="GeneID" id="300576102"/>
<reference evidence="3 4" key="1">
    <citation type="submission" date="2018-01" db="EMBL/GenBank/DDBJ databases">
        <title>Genome characterization of the sugarcane-associated fungus Trichoderma ghanense CCMA-1212 and their application in lignocelulose bioconversion.</title>
        <authorList>
            <person name="Steindorff A.S."/>
            <person name="Mendes T.D."/>
            <person name="Vilela E.S.D."/>
            <person name="Rodrigues D.S."/>
            <person name="Formighieri E.F."/>
            <person name="Melo I.S."/>
            <person name="Favaro L.C.L."/>
        </authorList>
    </citation>
    <scope>NUCLEOTIDE SEQUENCE [LARGE SCALE GENOMIC DNA]</scope>
    <source>
        <strain evidence="3 4">CCMA-1212</strain>
    </source>
</reference>
<dbReference type="RefSeq" id="XP_073559455.1">
    <property type="nucleotide sequence ID" value="XM_073701652.1"/>
</dbReference>
<dbReference type="Pfam" id="PF06687">
    <property type="entry name" value="SUR7"/>
    <property type="match status" value="1"/>
</dbReference>
<feature type="transmembrane region" description="Helical" evidence="2">
    <location>
        <begin position="277"/>
        <end position="300"/>
    </location>
</feature>
<feature type="transmembrane region" description="Helical" evidence="2">
    <location>
        <begin position="7"/>
        <end position="29"/>
    </location>
</feature>
<feature type="transmembrane region" description="Helical" evidence="2">
    <location>
        <begin position="191"/>
        <end position="218"/>
    </location>
</feature>
<name>A0ABY2H6F6_9HYPO</name>
<dbReference type="InterPro" id="IPR052413">
    <property type="entry name" value="SUR7_domain"/>
</dbReference>
<accession>A0ABY2H6F6</accession>
<evidence type="ECO:0000313" key="3">
    <source>
        <dbReference type="EMBL" id="TFB03254.1"/>
    </source>
</evidence>
<evidence type="ECO:0000256" key="2">
    <source>
        <dbReference type="SAM" id="Phobius"/>
    </source>
</evidence>
<comment type="caution">
    <text evidence="3">The sequence shown here is derived from an EMBL/GenBank/DDBJ whole genome shotgun (WGS) entry which is preliminary data.</text>
</comment>
<feature type="region of interest" description="Disordered" evidence="1">
    <location>
        <begin position="54"/>
        <end position="76"/>
    </location>
</feature>
<gene>
    <name evidence="3" type="ORF">CCMA1212_004345</name>
</gene>
<sequence length="315" mass="33986">MSSLLRFAVLIPLIFSLVAFVLTNLALFAGHQKGFMEEYAVIRLNTSMLGQDMFQSDDSSDSSSSSDDSDDGDSLWDKITGKVDDIKDDVKGKISDIVGDIADDLADELGISDWYSLHIMNACMGSFGSNATTSHYKLNTTNCTTSSPANRFNLTEILDHQLSIGPLDINLADIHWPGGIQSSIDTLNGALLALFVFYVLGVGFSGLSMLACVPALLLQDKRLVLMVNGALASLAAATITLGSIIATAASAVAVSAINDKGEPVTLVATQGTKFYGLTWAAAALMIVSALFWVGKFAFLWKREKRERERYSKERF</sequence>
<organism evidence="3 4">
    <name type="scientific">Trichoderma ghanense</name>
    <dbReference type="NCBI Taxonomy" id="65468"/>
    <lineage>
        <taxon>Eukaryota</taxon>
        <taxon>Fungi</taxon>
        <taxon>Dikarya</taxon>
        <taxon>Ascomycota</taxon>
        <taxon>Pezizomycotina</taxon>
        <taxon>Sordariomycetes</taxon>
        <taxon>Hypocreomycetidae</taxon>
        <taxon>Hypocreales</taxon>
        <taxon>Hypocreaceae</taxon>
        <taxon>Trichoderma</taxon>
    </lineage>
</organism>
<dbReference type="PANTHER" id="PTHR28019">
    <property type="entry name" value="CELL MEMBRANE PROTEIN YLR413W-RELATED"/>
    <property type="match status" value="1"/>
</dbReference>
<keyword evidence="2" id="KW-0812">Transmembrane</keyword>
<protein>
    <submittedName>
        <fullName evidence="3">SUR7 family protein pun1</fullName>
    </submittedName>
</protein>
<dbReference type="Proteomes" id="UP001642720">
    <property type="component" value="Unassembled WGS sequence"/>
</dbReference>
<proteinExistence type="predicted"/>
<evidence type="ECO:0000256" key="1">
    <source>
        <dbReference type="SAM" id="MobiDB-lite"/>
    </source>
</evidence>